<sequence>MPTEVTGQLNSAVEQLLSRRTGLLGQFAADLTINQGCAQRPRTGNSAAVVDTSLKDKLSRQVFRSAPLSAEQQCRSAATHVDSRNLLISQRDRTPPVCQIDPQQIRASQALTGGTALPRAGAGVSLLQTLGIEEQIPQIDGVARIVAGNKRRKESLRSWTDHGASRMANAEATAAWVAAVASSLSPDPPLAIPQRPNSSGGLASRASVLDPASRVACSPSPDGSRSIGHLLSGAHSMSPPTAITLRQHAPARPHKRDKHKAAEQQGALAERLARASIASKLQSQSTGLGDLLSPDLLRDLGTGACAAAIARSQTPPPVPAIRRAKAAQPKDVPQGPALHSHQPCLSEPAGFPRPSLPLPQTCQTGATGRTPAMTKPGGANNAYLAGPNWHTWSSAAADKLQCNDSVPSLASWAAAASVGRADLLTGRINSLQTKSSAHSFPSLASWAVTSASPCLGASAADALEGPRAGLLGAGQVSSPVPSFPRLPSVCPSTPLLRSCPVDSSAGGLMEAADAQPCCPRLHLSTASPEQACA</sequence>
<comment type="caution">
    <text evidence="2">The sequence shown here is derived from an EMBL/GenBank/DDBJ whole genome shotgun (WGS) entry which is preliminary data.</text>
</comment>
<name>A0AAW1NWC3_9CHLO</name>
<feature type="region of interest" description="Disordered" evidence="1">
    <location>
        <begin position="311"/>
        <end position="339"/>
    </location>
</feature>
<dbReference type="Proteomes" id="UP001465755">
    <property type="component" value="Unassembled WGS sequence"/>
</dbReference>
<gene>
    <name evidence="2" type="ORF">WJX73_010104</name>
</gene>
<protein>
    <submittedName>
        <fullName evidence="2">Uncharacterized protein</fullName>
    </submittedName>
</protein>
<feature type="region of interest" description="Disordered" evidence="1">
    <location>
        <begin position="213"/>
        <end position="268"/>
    </location>
</feature>
<evidence type="ECO:0000256" key="1">
    <source>
        <dbReference type="SAM" id="MobiDB-lite"/>
    </source>
</evidence>
<organism evidence="2 3">
    <name type="scientific">Symbiochloris irregularis</name>
    <dbReference type="NCBI Taxonomy" id="706552"/>
    <lineage>
        <taxon>Eukaryota</taxon>
        <taxon>Viridiplantae</taxon>
        <taxon>Chlorophyta</taxon>
        <taxon>core chlorophytes</taxon>
        <taxon>Trebouxiophyceae</taxon>
        <taxon>Trebouxiales</taxon>
        <taxon>Trebouxiaceae</taxon>
        <taxon>Symbiochloris</taxon>
    </lineage>
</organism>
<reference evidence="2 3" key="1">
    <citation type="journal article" date="2024" name="Nat. Commun.">
        <title>Phylogenomics reveals the evolutionary origins of lichenization in chlorophyte algae.</title>
        <authorList>
            <person name="Puginier C."/>
            <person name="Libourel C."/>
            <person name="Otte J."/>
            <person name="Skaloud P."/>
            <person name="Haon M."/>
            <person name="Grisel S."/>
            <person name="Petersen M."/>
            <person name="Berrin J.G."/>
            <person name="Delaux P.M."/>
            <person name="Dal Grande F."/>
            <person name="Keller J."/>
        </authorList>
    </citation>
    <scope>NUCLEOTIDE SEQUENCE [LARGE SCALE GENOMIC DNA]</scope>
    <source>
        <strain evidence="2 3">SAG 2036</strain>
    </source>
</reference>
<evidence type="ECO:0000313" key="2">
    <source>
        <dbReference type="EMBL" id="KAK9797099.1"/>
    </source>
</evidence>
<proteinExistence type="predicted"/>
<feature type="compositionally biased region" description="Basic residues" evidence="1">
    <location>
        <begin position="249"/>
        <end position="259"/>
    </location>
</feature>
<accession>A0AAW1NWC3</accession>
<dbReference type="AlphaFoldDB" id="A0AAW1NWC3"/>
<keyword evidence="3" id="KW-1185">Reference proteome</keyword>
<evidence type="ECO:0000313" key="3">
    <source>
        <dbReference type="Proteomes" id="UP001465755"/>
    </source>
</evidence>
<dbReference type="EMBL" id="JALJOQ010000109">
    <property type="protein sequence ID" value="KAK9797099.1"/>
    <property type="molecule type" value="Genomic_DNA"/>
</dbReference>